<feature type="compositionally biased region" description="Polar residues" evidence="1">
    <location>
        <begin position="377"/>
        <end position="395"/>
    </location>
</feature>
<feature type="region of interest" description="Disordered" evidence="1">
    <location>
        <begin position="232"/>
        <end position="470"/>
    </location>
</feature>
<name>R7S3G8_PUNST</name>
<protein>
    <submittedName>
        <fullName evidence="2">Uncharacterized protein</fullName>
    </submittedName>
</protein>
<evidence type="ECO:0000313" key="3">
    <source>
        <dbReference type="Proteomes" id="UP000054196"/>
    </source>
</evidence>
<proteinExistence type="predicted"/>
<accession>R7S3G8</accession>
<keyword evidence="3" id="KW-1185">Reference proteome</keyword>
<feature type="compositionally biased region" description="Polar residues" evidence="1">
    <location>
        <begin position="339"/>
        <end position="351"/>
    </location>
</feature>
<dbReference type="GeneID" id="18882875"/>
<organism evidence="2 3">
    <name type="scientific">Punctularia strigosozonata (strain HHB-11173)</name>
    <name type="common">White-rot fungus</name>
    <dbReference type="NCBI Taxonomy" id="741275"/>
    <lineage>
        <taxon>Eukaryota</taxon>
        <taxon>Fungi</taxon>
        <taxon>Dikarya</taxon>
        <taxon>Basidiomycota</taxon>
        <taxon>Agaricomycotina</taxon>
        <taxon>Agaricomycetes</taxon>
        <taxon>Corticiales</taxon>
        <taxon>Punctulariaceae</taxon>
        <taxon>Punctularia</taxon>
    </lineage>
</organism>
<reference evidence="3" key="1">
    <citation type="journal article" date="2012" name="Science">
        <title>The Paleozoic origin of enzymatic lignin decomposition reconstructed from 31 fungal genomes.</title>
        <authorList>
            <person name="Floudas D."/>
            <person name="Binder M."/>
            <person name="Riley R."/>
            <person name="Barry K."/>
            <person name="Blanchette R.A."/>
            <person name="Henrissat B."/>
            <person name="Martinez A.T."/>
            <person name="Otillar R."/>
            <person name="Spatafora J.W."/>
            <person name="Yadav J.S."/>
            <person name="Aerts A."/>
            <person name="Benoit I."/>
            <person name="Boyd A."/>
            <person name="Carlson A."/>
            <person name="Copeland A."/>
            <person name="Coutinho P.M."/>
            <person name="de Vries R.P."/>
            <person name="Ferreira P."/>
            <person name="Findley K."/>
            <person name="Foster B."/>
            <person name="Gaskell J."/>
            <person name="Glotzer D."/>
            <person name="Gorecki P."/>
            <person name="Heitman J."/>
            <person name="Hesse C."/>
            <person name="Hori C."/>
            <person name="Igarashi K."/>
            <person name="Jurgens J.A."/>
            <person name="Kallen N."/>
            <person name="Kersten P."/>
            <person name="Kohler A."/>
            <person name="Kuees U."/>
            <person name="Kumar T.K.A."/>
            <person name="Kuo A."/>
            <person name="LaButti K."/>
            <person name="Larrondo L.F."/>
            <person name="Lindquist E."/>
            <person name="Ling A."/>
            <person name="Lombard V."/>
            <person name="Lucas S."/>
            <person name="Lundell T."/>
            <person name="Martin R."/>
            <person name="McLaughlin D.J."/>
            <person name="Morgenstern I."/>
            <person name="Morin E."/>
            <person name="Murat C."/>
            <person name="Nagy L.G."/>
            <person name="Nolan M."/>
            <person name="Ohm R.A."/>
            <person name="Patyshakuliyeva A."/>
            <person name="Rokas A."/>
            <person name="Ruiz-Duenas F.J."/>
            <person name="Sabat G."/>
            <person name="Salamov A."/>
            <person name="Samejima M."/>
            <person name="Schmutz J."/>
            <person name="Slot J.C."/>
            <person name="St John F."/>
            <person name="Stenlid J."/>
            <person name="Sun H."/>
            <person name="Sun S."/>
            <person name="Syed K."/>
            <person name="Tsang A."/>
            <person name="Wiebenga A."/>
            <person name="Young D."/>
            <person name="Pisabarro A."/>
            <person name="Eastwood D.C."/>
            <person name="Martin F."/>
            <person name="Cullen D."/>
            <person name="Grigoriev I.V."/>
            <person name="Hibbett D.S."/>
        </authorList>
    </citation>
    <scope>NUCLEOTIDE SEQUENCE [LARGE SCALE GENOMIC DNA]</scope>
    <source>
        <strain evidence="3">HHB-11173 SS5</strain>
    </source>
</reference>
<evidence type="ECO:0000256" key="1">
    <source>
        <dbReference type="SAM" id="MobiDB-lite"/>
    </source>
</evidence>
<dbReference type="KEGG" id="psq:PUNSTDRAFT_47371"/>
<feature type="compositionally biased region" description="Low complexity" evidence="1">
    <location>
        <begin position="446"/>
        <end position="458"/>
    </location>
</feature>
<dbReference type="AlphaFoldDB" id="R7S3G8"/>
<feature type="compositionally biased region" description="Low complexity" evidence="1">
    <location>
        <begin position="61"/>
        <end position="92"/>
    </location>
</feature>
<feature type="compositionally biased region" description="Polar residues" evidence="1">
    <location>
        <begin position="9"/>
        <end position="36"/>
    </location>
</feature>
<evidence type="ECO:0000313" key="2">
    <source>
        <dbReference type="EMBL" id="EIN04738.1"/>
    </source>
</evidence>
<feature type="compositionally biased region" description="Polar residues" evidence="1">
    <location>
        <begin position="98"/>
        <end position="108"/>
    </location>
</feature>
<feature type="compositionally biased region" description="Polar residues" evidence="1">
    <location>
        <begin position="207"/>
        <end position="217"/>
    </location>
</feature>
<dbReference type="HOGENOM" id="CLU_520797_0_0_1"/>
<dbReference type="eggNOG" id="ENOG502RD0H">
    <property type="taxonomic scope" value="Eukaryota"/>
</dbReference>
<dbReference type="EMBL" id="JH687553">
    <property type="protein sequence ID" value="EIN04738.1"/>
    <property type="molecule type" value="Genomic_DNA"/>
</dbReference>
<sequence>MAADEPMEPSSSQWDGLPATQSGHVQWQATQPSNRALGTLMRQAKETHSVGPSKLSTSWDASTTASFTTGGSASSSSSSSSSRSTVTAASSSKFRRPSMSNQPSSTSFAYPPQTPADFQAIIRMIQMSNVEIMDRAYAQKRLMEEEARAQALAQARARARARAQALAKSQSNGKGKERARPYPDPSARRSHVGKTASLPGPTDVRGPSSTCAVSNTRSTDADTAFCMDVDVDESREMTPSLSAEQMPPPPVPPQRLHAASTSSRPSARDPVSGRGIQALQSVRHDPARAPKSSNSSEHSAPPNMQPSPPLAPIVEGSGAAAPSSSQTARKAVLGMTARGTKTLQSSTTLPTRQKGFKPPFAKVASAPAGALPIGDTNAASDTGRPSISRSGSGNINVPAAGRPPQHQPVALELPTKDNVNAKDEDGKGANQGKSMERDVPPGSPPGDGDSSYGDISIDMDALDEVMSQYD</sequence>
<gene>
    <name evidence="2" type="ORF">PUNSTDRAFT_47371</name>
</gene>
<feature type="region of interest" description="Disordered" evidence="1">
    <location>
        <begin position="1"/>
        <end position="112"/>
    </location>
</feature>
<feature type="region of interest" description="Disordered" evidence="1">
    <location>
        <begin position="160"/>
        <end position="217"/>
    </location>
</feature>
<dbReference type="RefSeq" id="XP_007388131.1">
    <property type="nucleotide sequence ID" value="XM_007388069.1"/>
</dbReference>
<dbReference type="Proteomes" id="UP000054196">
    <property type="component" value="Unassembled WGS sequence"/>
</dbReference>